<evidence type="ECO:0000313" key="3">
    <source>
        <dbReference type="EMBL" id="SEF45960.1"/>
    </source>
</evidence>
<name>A0A1H5S6B1_XYLRU</name>
<dbReference type="EMBL" id="FNUV01000001">
    <property type="protein sequence ID" value="SEF45960.1"/>
    <property type="molecule type" value="Genomic_DNA"/>
</dbReference>
<keyword evidence="2" id="KW-1133">Transmembrane helix</keyword>
<dbReference type="Pfam" id="PF04977">
    <property type="entry name" value="DivIC"/>
    <property type="match status" value="1"/>
</dbReference>
<reference evidence="3 4" key="1">
    <citation type="submission" date="2016-10" db="EMBL/GenBank/DDBJ databases">
        <authorList>
            <person name="de Groot N.N."/>
        </authorList>
    </citation>
    <scope>NUCLEOTIDE SEQUENCE [LARGE SCALE GENOMIC DNA]</scope>
    <source>
        <strain evidence="3 4">AR32</strain>
    </source>
</reference>
<feature type="transmembrane region" description="Helical" evidence="2">
    <location>
        <begin position="14"/>
        <end position="36"/>
    </location>
</feature>
<gene>
    <name evidence="3" type="ORF">SAMN05216354_0529</name>
</gene>
<dbReference type="RefSeq" id="WP_051949748.1">
    <property type="nucleotide sequence ID" value="NZ_FNUV01000001.1"/>
</dbReference>
<keyword evidence="3" id="KW-0131">Cell cycle</keyword>
<protein>
    <submittedName>
        <fullName evidence="3">Cell division protein FtsB</fullName>
    </submittedName>
</protein>
<feature type="coiled-coil region" evidence="1">
    <location>
        <begin position="51"/>
        <end position="78"/>
    </location>
</feature>
<proteinExistence type="predicted"/>
<dbReference type="InterPro" id="IPR007060">
    <property type="entry name" value="FtsL/DivIC"/>
</dbReference>
<dbReference type="AlphaFoldDB" id="A0A1H5S6B1"/>
<keyword evidence="2" id="KW-0472">Membrane</keyword>
<dbReference type="GO" id="GO:0051301">
    <property type="term" value="P:cell division"/>
    <property type="evidence" value="ECO:0007669"/>
    <property type="project" value="UniProtKB-KW"/>
</dbReference>
<sequence>MKLLVNIKAYVLRVWHSVFFKYAVVTIAGVLLVGFLDENSLWSHIKNLQRINDLTEEKEKYNADFERDQAQIKELDKNPKAIEKIARERYFMKSDDEDIFVLSDDEREAKPLESSNETIE</sequence>
<keyword evidence="1" id="KW-0175">Coiled coil</keyword>
<dbReference type="Proteomes" id="UP000236735">
    <property type="component" value="Unassembled WGS sequence"/>
</dbReference>
<accession>A0A1H5S6B1</accession>
<evidence type="ECO:0000256" key="2">
    <source>
        <dbReference type="SAM" id="Phobius"/>
    </source>
</evidence>
<evidence type="ECO:0000313" key="4">
    <source>
        <dbReference type="Proteomes" id="UP000236735"/>
    </source>
</evidence>
<organism evidence="3 4">
    <name type="scientific">Xylanibacter ruminicola</name>
    <name type="common">Prevotella ruminicola</name>
    <dbReference type="NCBI Taxonomy" id="839"/>
    <lineage>
        <taxon>Bacteria</taxon>
        <taxon>Pseudomonadati</taxon>
        <taxon>Bacteroidota</taxon>
        <taxon>Bacteroidia</taxon>
        <taxon>Bacteroidales</taxon>
        <taxon>Prevotellaceae</taxon>
        <taxon>Xylanibacter</taxon>
    </lineage>
</organism>
<keyword evidence="2" id="KW-0812">Transmembrane</keyword>
<evidence type="ECO:0000256" key="1">
    <source>
        <dbReference type="SAM" id="Coils"/>
    </source>
</evidence>
<keyword evidence="3" id="KW-0132">Cell division</keyword>